<gene>
    <name evidence="20" type="primary">CKX7_1</name>
    <name evidence="20" type="ORF">Zm00014a_011833</name>
</gene>
<dbReference type="PROSITE" id="PS50405">
    <property type="entry name" value="GST_CTER"/>
    <property type="match status" value="1"/>
</dbReference>
<dbReference type="InterPro" id="IPR044628">
    <property type="entry name" value="EF-1-gamma_plant"/>
</dbReference>
<dbReference type="PROSITE" id="PS00862">
    <property type="entry name" value="OX2_COVAL_FAD"/>
    <property type="match status" value="1"/>
</dbReference>
<dbReference type="Gene3D" id="1.20.1050.10">
    <property type="match status" value="1"/>
</dbReference>
<evidence type="ECO:0000259" key="16">
    <source>
        <dbReference type="PROSITE" id="PS50040"/>
    </source>
</evidence>
<dbReference type="FunFam" id="1.20.1050.10:FF:000006">
    <property type="entry name" value="Elongation factor 1 gamma"/>
    <property type="match status" value="1"/>
</dbReference>
<dbReference type="SMART" id="SM01183">
    <property type="entry name" value="EF1G"/>
    <property type="match status" value="1"/>
</dbReference>
<dbReference type="GO" id="GO:0003746">
    <property type="term" value="F:translation elongation factor activity"/>
    <property type="evidence" value="ECO:0007669"/>
    <property type="project" value="UniProtKB-UniRule"/>
</dbReference>
<dbReference type="FunFam" id="3.40.30.10:FF:000148">
    <property type="entry name" value="Elongation factor 1B gamma"/>
    <property type="match status" value="1"/>
</dbReference>
<dbReference type="InterPro" id="IPR006094">
    <property type="entry name" value="Oxid_FAD_bind_N"/>
</dbReference>
<comment type="subunit">
    <text evidence="5">Monomer.</text>
</comment>
<evidence type="ECO:0000256" key="3">
    <source>
        <dbReference type="ARBA" id="ARBA00005466"/>
    </source>
</evidence>
<dbReference type="InterPro" id="IPR040079">
    <property type="entry name" value="Glutathione_S-Trfase"/>
</dbReference>
<dbReference type="Gene3D" id="3.30.465.10">
    <property type="match status" value="1"/>
</dbReference>
<dbReference type="InterPro" id="IPR036249">
    <property type="entry name" value="Thioredoxin-like_sf"/>
</dbReference>
<evidence type="ECO:0000256" key="9">
    <source>
        <dbReference type="ARBA" id="ARBA00022827"/>
    </source>
</evidence>
<dbReference type="Gene3D" id="3.40.30.10">
    <property type="entry name" value="Glutaredoxin"/>
    <property type="match status" value="1"/>
</dbReference>
<dbReference type="Gene3D" id="3.40.462.10">
    <property type="entry name" value="FAD-linked oxidases, C-terminal domain"/>
    <property type="match status" value="1"/>
</dbReference>
<reference evidence="20" key="1">
    <citation type="journal article" date="2018" name="Nat. Genet.">
        <title>Extensive intraspecific gene order and gene structural variations between Mo17 and other maize genomes.</title>
        <authorList>
            <person name="Sun S."/>
            <person name="Zhou Y."/>
            <person name="Chen J."/>
            <person name="Shi J."/>
            <person name="Zhao H."/>
            <person name="Zhao H."/>
            <person name="Song W."/>
            <person name="Zhang M."/>
            <person name="Cui Y."/>
            <person name="Dong X."/>
            <person name="Liu H."/>
            <person name="Ma X."/>
            <person name="Jiao Y."/>
            <person name="Wang B."/>
            <person name="Wei X."/>
            <person name="Stein J.C."/>
            <person name="Glaubitz J.C."/>
            <person name="Lu F."/>
            <person name="Yu G."/>
            <person name="Liang C."/>
            <person name="Fengler K."/>
            <person name="Li B."/>
            <person name="Rafalski A."/>
            <person name="Schnable P.S."/>
            <person name="Ware D.H."/>
            <person name="Buckler E.S."/>
            <person name="Lai J."/>
        </authorList>
    </citation>
    <scope>NUCLEOTIDE SEQUENCE [LARGE SCALE GENOMIC DNA]</scope>
    <source>
        <tissue evidence="20">Seedling</tissue>
    </source>
</reference>
<dbReference type="Pfam" id="PF01565">
    <property type="entry name" value="FAD_binding_4"/>
    <property type="match status" value="1"/>
</dbReference>
<evidence type="ECO:0000256" key="8">
    <source>
        <dbReference type="ARBA" id="ARBA00022768"/>
    </source>
</evidence>
<feature type="compositionally biased region" description="Basic and acidic residues" evidence="14">
    <location>
        <begin position="750"/>
        <end position="767"/>
    </location>
</feature>
<feature type="chain" id="PRO_5018152937" description="cytokinin dehydrogenase" evidence="15">
    <location>
        <begin position="24"/>
        <end position="938"/>
    </location>
</feature>
<dbReference type="InterPro" id="IPR016166">
    <property type="entry name" value="FAD-bd_PCMH"/>
</dbReference>
<evidence type="ECO:0000256" key="7">
    <source>
        <dbReference type="ARBA" id="ARBA00022630"/>
    </source>
</evidence>
<keyword evidence="7" id="KW-0285">Flavoprotein</keyword>
<dbReference type="PROSITE" id="PS50040">
    <property type="entry name" value="EF1G_C"/>
    <property type="match status" value="1"/>
</dbReference>
<keyword evidence="9" id="KW-0274">FAD</keyword>
<comment type="similarity">
    <text evidence="3">Belongs to the oxygen-dependent FAD-linked oxidoreductase family.</text>
</comment>
<evidence type="ECO:0000256" key="12">
    <source>
        <dbReference type="ARBA" id="ARBA00048224"/>
    </source>
</evidence>
<dbReference type="InterPro" id="IPR010987">
    <property type="entry name" value="Glutathione-S-Trfase_C-like"/>
</dbReference>
<evidence type="ECO:0000259" key="17">
    <source>
        <dbReference type="PROSITE" id="PS50404"/>
    </source>
</evidence>
<dbReference type="SUPFAM" id="SSF89942">
    <property type="entry name" value="eEF1-gamma domain"/>
    <property type="match status" value="1"/>
</dbReference>
<protein>
    <recommendedName>
        <fullName evidence="6">cytokinin dehydrogenase</fullName>
        <ecNumber evidence="6">1.5.99.12</ecNumber>
    </recommendedName>
</protein>
<evidence type="ECO:0000259" key="18">
    <source>
        <dbReference type="PROSITE" id="PS50405"/>
    </source>
</evidence>
<feature type="signal peptide" evidence="15">
    <location>
        <begin position="1"/>
        <end position="23"/>
    </location>
</feature>
<evidence type="ECO:0000256" key="13">
    <source>
        <dbReference type="PROSITE-ProRule" id="PRU00519"/>
    </source>
</evidence>
<dbReference type="Pfam" id="PF09265">
    <property type="entry name" value="Cytokin-bind"/>
    <property type="match status" value="1"/>
</dbReference>
<sequence>MARRTRFVAIAALLTSFLNVAAGHSRPLSGAGLPGDLFGLGIASRIRTDSNSTAKAATDFGQMVRAAPEAVFHPATPADIAALVRFSATSAAPFPVAPRGQGHSWRGQALAPGGVVVDMGSLGRGPRINVSAVAGAEPFVDAGGEQLWVDVLRATLRHGLAPRVWTDYLRLTVGGTLSNAGIGGQAFRHGPQIANVHELDVVTGTGEMVTCSMDVNSDLFMAALGGLGQFGVITRARIRLEPAPKRVRWVRLAYTDVATFTKDQEFLISNRASQVGFDYVEGQVQLSRSLVEGPKSTPFFSGADVARLAGLASRTGPAAIYYIEGAMYYTKDTAISVDKKMKALLDQLSFEPGFAFTKDVTFVQFLDRVREEERVLRSAGAWEVPHPWLNLFVPRSRILDFDDGVFKALLKDSNPAGIILMYPMNKDRWDDRMTAMTPATDDDDMFYAVSFLWSALSADDVPQLERWNKAVLDFCDRSGIECKQYLPHYTSQDGWRRHFGAKWSRIAELKARYDPRALLSPGQRIFPVLHANSGNKNAFKTLIAAEYSGVKVELVKDFQMGVSNKTPEFLKMNPIGKIPVLETPDGPVFESNAIARYVTRLKADNPLYGSSLIDYAHIEQWIDFAATEIDANIGKWLYPRMGFYPHAGVVEESTIAALKRALGSLSTHLASNTFLVGHSVTLADIVMTCNLCMGFSRILTKSFTSEFPHVERYFWTMVNQPNFKKVIGDVKQAEAVPLVPQKAAPAKVQKPKETKKEAPKPKVTEKSAEEEEAPKPKPKNPLDLLPPSKMILDDWKRLYSNTKTNFREVAIKGFWDMYDPEGYSLWFCDYKYNDENTVSFVTMNKVGGFLQRMDLCRKYAFGKMLVVGSEPPFKVKGLWLFRGSEIPKFVMDEVYDMELYEWAKVDLSDEAQKERVNAMIEDQEPFEGEALLDAKCFK</sequence>
<dbReference type="SUPFAM" id="SSF55103">
    <property type="entry name" value="FAD-linked oxidases, C-terminal domain"/>
    <property type="match status" value="1"/>
</dbReference>
<evidence type="ECO:0000256" key="1">
    <source>
        <dbReference type="ARBA" id="ARBA00001974"/>
    </source>
</evidence>
<dbReference type="Proteomes" id="UP000251960">
    <property type="component" value="Chromosome 4"/>
</dbReference>
<dbReference type="InterPro" id="IPR036433">
    <property type="entry name" value="EF1B_G_C_sf"/>
</dbReference>
<dbReference type="InterPro" id="IPR016169">
    <property type="entry name" value="FAD-bd_PCMH_sub2"/>
</dbReference>
<dbReference type="Pfam" id="PF02798">
    <property type="entry name" value="GST_N"/>
    <property type="match status" value="1"/>
</dbReference>
<dbReference type="InterPro" id="IPR016170">
    <property type="entry name" value="Cytok_DH_C_sf"/>
</dbReference>
<dbReference type="GO" id="GO:0004364">
    <property type="term" value="F:glutathione transferase activity"/>
    <property type="evidence" value="ECO:0007669"/>
    <property type="project" value="InterPro"/>
</dbReference>
<accession>A0A3L6F6N2</accession>
<comment type="catalytic activity">
    <reaction evidence="12">
        <text>N(6)-dimethylallyladenine + A + H2O = 3-methyl-2-butenal + adenine + AH2</text>
        <dbReference type="Rhea" id="RHEA:13625"/>
        <dbReference type="ChEBI" id="CHEBI:13193"/>
        <dbReference type="ChEBI" id="CHEBI:15377"/>
        <dbReference type="ChEBI" id="CHEBI:15825"/>
        <dbReference type="ChEBI" id="CHEBI:16708"/>
        <dbReference type="ChEBI" id="CHEBI:17499"/>
        <dbReference type="ChEBI" id="CHEBI:17660"/>
        <dbReference type="EC" id="1.5.99.12"/>
    </reaction>
</comment>
<feature type="region of interest" description="Disordered" evidence="14">
    <location>
        <begin position="741"/>
        <end position="784"/>
    </location>
</feature>
<dbReference type="Gene3D" id="3.30.70.1010">
    <property type="entry name" value="Translation elongation factor EF1B, gamma chain, conserved domain"/>
    <property type="match status" value="1"/>
</dbReference>
<comment type="caution">
    <text evidence="20">The sequence shown here is derived from an EMBL/GenBank/DDBJ whole genome shotgun (WGS) entry which is preliminary data.</text>
</comment>
<dbReference type="ExpressionAtlas" id="A0A3L6F6N2">
    <property type="expression patterns" value="baseline and differential"/>
</dbReference>
<evidence type="ECO:0000256" key="4">
    <source>
        <dbReference type="ARBA" id="ARBA00011237"/>
    </source>
</evidence>
<organism evidence="20">
    <name type="scientific">Zea mays</name>
    <name type="common">Maize</name>
    <dbReference type="NCBI Taxonomy" id="4577"/>
    <lineage>
        <taxon>Eukaryota</taxon>
        <taxon>Viridiplantae</taxon>
        <taxon>Streptophyta</taxon>
        <taxon>Embryophyta</taxon>
        <taxon>Tracheophyta</taxon>
        <taxon>Spermatophyta</taxon>
        <taxon>Magnoliopsida</taxon>
        <taxon>Liliopsida</taxon>
        <taxon>Poales</taxon>
        <taxon>Poaceae</taxon>
        <taxon>PACMAD clade</taxon>
        <taxon>Panicoideae</taxon>
        <taxon>Andropogonodae</taxon>
        <taxon>Andropogoneae</taxon>
        <taxon>Tripsacinae</taxon>
        <taxon>Zea</taxon>
    </lineage>
</organism>
<dbReference type="SUPFAM" id="SSF56176">
    <property type="entry name" value="FAD-binding/transporter-associated domain-like"/>
    <property type="match status" value="1"/>
</dbReference>
<dbReference type="InterPro" id="IPR036282">
    <property type="entry name" value="Glutathione-S-Trfase_C_sf"/>
</dbReference>
<dbReference type="Gene3D" id="3.30.43.10">
    <property type="entry name" value="Uridine Diphospho-n-acetylenolpyruvylglucosamine Reductase, domain 2"/>
    <property type="match status" value="1"/>
</dbReference>
<feature type="domain" description="FAD-binding PCMH-type" evidence="19">
    <location>
        <begin position="64"/>
        <end position="243"/>
    </location>
</feature>
<dbReference type="EMBL" id="NCVQ01000005">
    <property type="protein sequence ID" value="PWZ28796.1"/>
    <property type="molecule type" value="Genomic_DNA"/>
</dbReference>
<evidence type="ECO:0000256" key="10">
    <source>
        <dbReference type="ARBA" id="ARBA00022917"/>
    </source>
</evidence>
<feature type="domain" description="GST N-terminal" evidence="17">
    <location>
        <begin position="525"/>
        <end position="606"/>
    </location>
</feature>
<dbReference type="SFLD" id="SFLDG00358">
    <property type="entry name" value="Main_(cytGST)"/>
    <property type="match status" value="1"/>
</dbReference>
<evidence type="ECO:0000256" key="2">
    <source>
        <dbReference type="ARBA" id="ARBA00003468"/>
    </source>
</evidence>
<dbReference type="InterPro" id="IPR016164">
    <property type="entry name" value="FAD-linked_Oxase-like_C"/>
</dbReference>
<dbReference type="SFLD" id="SFLDS00019">
    <property type="entry name" value="Glutathione_Transferase_(cytos"/>
    <property type="match status" value="1"/>
</dbReference>
<comment type="cofactor">
    <cofactor evidence="1">
        <name>FAD</name>
        <dbReference type="ChEBI" id="CHEBI:57692"/>
    </cofactor>
</comment>
<evidence type="ECO:0000256" key="6">
    <source>
        <dbReference type="ARBA" id="ARBA00011928"/>
    </source>
</evidence>
<feature type="domain" description="GST C-terminal" evidence="18">
    <location>
        <begin position="611"/>
        <end position="746"/>
    </location>
</feature>
<evidence type="ECO:0000313" key="20">
    <source>
        <dbReference type="EMBL" id="PWZ28796.1"/>
    </source>
</evidence>
<feature type="domain" description="EF-1-gamma C-terminal" evidence="16">
    <location>
        <begin position="778"/>
        <end position="938"/>
    </location>
</feature>
<name>A0A3L6F6N2_MAIZE</name>
<keyword evidence="11" id="KW-0560">Oxidoreductase</keyword>
<dbReference type="GO" id="GO:0019139">
    <property type="term" value="F:cytokinin dehydrogenase activity"/>
    <property type="evidence" value="ECO:0007669"/>
    <property type="project" value="UniProtKB-EC"/>
</dbReference>
<evidence type="ECO:0000256" key="14">
    <source>
        <dbReference type="SAM" id="MobiDB-lite"/>
    </source>
</evidence>
<dbReference type="PROSITE" id="PS51387">
    <property type="entry name" value="FAD_PCMH"/>
    <property type="match status" value="1"/>
</dbReference>
<keyword evidence="15" id="KW-0732">Signal</keyword>
<evidence type="ECO:0000256" key="15">
    <source>
        <dbReference type="SAM" id="SignalP"/>
    </source>
</evidence>
<dbReference type="InterPro" id="IPR015345">
    <property type="entry name" value="Cytokinin_DH_FAD/cytokin-bd"/>
</dbReference>
<dbReference type="GO" id="GO:0009690">
    <property type="term" value="P:cytokinin metabolic process"/>
    <property type="evidence" value="ECO:0007669"/>
    <property type="project" value="InterPro"/>
</dbReference>
<dbReference type="PANTHER" id="PTHR44372:SF1">
    <property type="entry name" value="ELONGATION FACTOR 1-GAMMA 3"/>
    <property type="match status" value="1"/>
</dbReference>
<proteinExistence type="inferred from homology"/>
<dbReference type="CDD" id="cd03044">
    <property type="entry name" value="GST_N_EF1Bgamma"/>
    <property type="match status" value="1"/>
</dbReference>
<dbReference type="GO" id="GO:0071949">
    <property type="term" value="F:FAD binding"/>
    <property type="evidence" value="ECO:0007669"/>
    <property type="project" value="InterPro"/>
</dbReference>
<keyword evidence="8 13" id="KW-0251">Elongation factor</keyword>
<comment type="subunit">
    <text evidence="4">EF-1 is composed of four subunits: alpha, beta, delta, and gamma.</text>
</comment>
<dbReference type="InterPro" id="IPR001662">
    <property type="entry name" value="EF1B_G_C"/>
</dbReference>
<dbReference type="SUPFAM" id="SSF47616">
    <property type="entry name" value="GST C-terminal domain-like"/>
    <property type="match status" value="1"/>
</dbReference>
<dbReference type="InterPro" id="IPR004046">
    <property type="entry name" value="GST_C"/>
</dbReference>
<keyword evidence="10 13" id="KW-0648">Protein biosynthesis</keyword>
<dbReference type="InterPro" id="IPR004045">
    <property type="entry name" value="Glutathione_S-Trfase_N"/>
</dbReference>
<evidence type="ECO:0000256" key="11">
    <source>
        <dbReference type="ARBA" id="ARBA00023002"/>
    </source>
</evidence>
<dbReference type="CDD" id="cd03181">
    <property type="entry name" value="GST_C_EF1Bgamma_like"/>
    <property type="match status" value="1"/>
</dbReference>
<dbReference type="Pfam" id="PF00647">
    <property type="entry name" value="EF1G"/>
    <property type="match status" value="1"/>
</dbReference>
<dbReference type="EC" id="1.5.99.12" evidence="6"/>
<dbReference type="PROSITE" id="PS50404">
    <property type="entry name" value="GST_NTER"/>
    <property type="match status" value="1"/>
</dbReference>
<dbReference type="FunFam" id="3.30.70.1010:FF:000001">
    <property type="entry name" value="Elongation factor 1-gamma 1"/>
    <property type="match status" value="1"/>
</dbReference>
<dbReference type="InterPro" id="IPR036318">
    <property type="entry name" value="FAD-bd_PCMH-like_sf"/>
</dbReference>
<evidence type="ECO:0000259" key="19">
    <source>
        <dbReference type="PROSITE" id="PS51387"/>
    </source>
</evidence>
<dbReference type="Pfam" id="PF00043">
    <property type="entry name" value="GST_C"/>
    <property type="match status" value="1"/>
</dbReference>
<dbReference type="SUPFAM" id="SSF52833">
    <property type="entry name" value="Thioredoxin-like"/>
    <property type="match status" value="1"/>
</dbReference>
<dbReference type="PANTHER" id="PTHR44372">
    <property type="entry name" value="ELONGATION FACTOR 1-GAMMA 1-RELATED"/>
    <property type="match status" value="1"/>
</dbReference>
<dbReference type="AlphaFoldDB" id="A0A3L6F6N2"/>
<dbReference type="InterPro" id="IPR016167">
    <property type="entry name" value="FAD-bd_PCMH_sub1"/>
</dbReference>
<dbReference type="InterPro" id="IPR006093">
    <property type="entry name" value="Oxy_OxRdtase_FAD_BS"/>
</dbReference>
<comment type="function">
    <text evidence="2">Probably plays a role in anchoring the complex to other cellular components.</text>
</comment>
<evidence type="ECO:0000256" key="5">
    <source>
        <dbReference type="ARBA" id="ARBA00011245"/>
    </source>
</evidence>